<dbReference type="Pfam" id="PF06240">
    <property type="entry name" value="COXG"/>
    <property type="match status" value="1"/>
</dbReference>
<dbReference type="PANTHER" id="PTHR38588:SF1">
    <property type="entry name" value="BLL0334 PROTEIN"/>
    <property type="match status" value="1"/>
</dbReference>
<dbReference type="SUPFAM" id="SSF55961">
    <property type="entry name" value="Bet v1-like"/>
    <property type="match status" value="1"/>
</dbReference>
<dbReference type="Gene3D" id="3.30.530.20">
    <property type="match status" value="1"/>
</dbReference>
<name>A0A382UH82_9ZZZZ</name>
<sequence>MPIEIEKTFKVPRPIAEVWDFLTDPECIVQCLPGARLITAIDDRTFRGEVSMKLGPIGTLFQGVIHFDELDADRYYVVISGEAQDDRGTGHVKVIMISKLTELDEGGTHVSVSQTVSLMGKLSSFGRGGVIQSVADFVFGRFVDCVQGKLGADASS</sequence>
<evidence type="ECO:0000313" key="1">
    <source>
        <dbReference type="EMBL" id="SVD33643.1"/>
    </source>
</evidence>
<dbReference type="AlphaFoldDB" id="A0A382UH82"/>
<dbReference type="PANTHER" id="PTHR38588">
    <property type="entry name" value="BLL0334 PROTEIN"/>
    <property type="match status" value="1"/>
</dbReference>
<dbReference type="InterPro" id="IPR010419">
    <property type="entry name" value="CO_DH_gsu"/>
</dbReference>
<dbReference type="EMBL" id="UINC01144248">
    <property type="protein sequence ID" value="SVD33643.1"/>
    <property type="molecule type" value="Genomic_DNA"/>
</dbReference>
<dbReference type="InterPro" id="IPR023393">
    <property type="entry name" value="START-like_dom_sf"/>
</dbReference>
<reference evidence="1" key="1">
    <citation type="submission" date="2018-05" db="EMBL/GenBank/DDBJ databases">
        <authorList>
            <person name="Lanie J.A."/>
            <person name="Ng W.-L."/>
            <person name="Kazmierczak K.M."/>
            <person name="Andrzejewski T.M."/>
            <person name="Davidsen T.M."/>
            <person name="Wayne K.J."/>
            <person name="Tettelin H."/>
            <person name="Glass J.I."/>
            <person name="Rusch D."/>
            <person name="Podicherti R."/>
            <person name="Tsui H.-C.T."/>
            <person name="Winkler M.E."/>
        </authorList>
    </citation>
    <scope>NUCLEOTIDE SEQUENCE</scope>
</reference>
<gene>
    <name evidence="1" type="ORF">METZ01_LOCUS386497</name>
</gene>
<dbReference type="CDD" id="cd07823">
    <property type="entry name" value="SRPBCC_5"/>
    <property type="match status" value="1"/>
</dbReference>
<proteinExistence type="predicted"/>
<organism evidence="1">
    <name type="scientific">marine metagenome</name>
    <dbReference type="NCBI Taxonomy" id="408172"/>
    <lineage>
        <taxon>unclassified sequences</taxon>
        <taxon>metagenomes</taxon>
        <taxon>ecological metagenomes</taxon>
    </lineage>
</organism>
<protein>
    <recommendedName>
        <fullName evidence="2">Carbon monoxide dehydrogenase subunit G</fullName>
    </recommendedName>
</protein>
<accession>A0A382UH82</accession>
<evidence type="ECO:0008006" key="2">
    <source>
        <dbReference type="Google" id="ProtNLM"/>
    </source>
</evidence>